<sequence>MALLPVSELEASIAVIRPALRDLRFWAGLLGLGLVLGVAGPFGTLDNLPLLPRLAYWTTMILITGPVGFLLSHTTRRRLQSAGLPRLPASFLSGTLMGLPIAALVLGLNALFLDPGDVALGEGELALAIVFLSATVSPVITLIFFSPPDLPPPAAPTHARADSATPRLLRRIPADLHGPLVALTAIDHYTEVVTTKGRHQILLRFSDAVAESAPTLGLRIHRSHWVALDQIATARRDGLRAIVTLTDGSERPVSRTHVLALEQAGYLPPR</sequence>
<feature type="transmembrane region" description="Helical" evidence="1">
    <location>
        <begin position="125"/>
        <end position="145"/>
    </location>
</feature>
<feature type="transmembrane region" description="Helical" evidence="1">
    <location>
        <begin position="23"/>
        <end position="42"/>
    </location>
</feature>
<dbReference type="PROSITE" id="PS50930">
    <property type="entry name" value="HTH_LYTTR"/>
    <property type="match status" value="1"/>
</dbReference>
<evidence type="ECO:0000256" key="1">
    <source>
        <dbReference type="SAM" id="Phobius"/>
    </source>
</evidence>
<proteinExistence type="predicted"/>
<dbReference type="SMART" id="SM00850">
    <property type="entry name" value="LytTR"/>
    <property type="match status" value="1"/>
</dbReference>
<feature type="transmembrane region" description="Helical" evidence="1">
    <location>
        <begin position="91"/>
        <end position="113"/>
    </location>
</feature>
<dbReference type="Pfam" id="PF04397">
    <property type="entry name" value="LytTR"/>
    <property type="match status" value="1"/>
</dbReference>
<dbReference type="InterPro" id="IPR007492">
    <property type="entry name" value="LytTR_DNA-bd_dom"/>
</dbReference>
<name>A0A6M1U7T0_9RHOB</name>
<gene>
    <name evidence="3" type="ORF">G5V65_03760</name>
</gene>
<keyword evidence="1" id="KW-0812">Transmembrane</keyword>
<keyword evidence="4" id="KW-1185">Reference proteome</keyword>
<protein>
    <submittedName>
        <fullName evidence="3">LytTR family transcriptional regulator</fullName>
    </submittedName>
</protein>
<keyword evidence="1" id="KW-0472">Membrane</keyword>
<dbReference type="Gene3D" id="2.40.50.1020">
    <property type="entry name" value="LytTr DNA-binding domain"/>
    <property type="match status" value="1"/>
</dbReference>
<evidence type="ECO:0000259" key="2">
    <source>
        <dbReference type="PROSITE" id="PS50930"/>
    </source>
</evidence>
<dbReference type="RefSeq" id="WP_165047183.1">
    <property type="nucleotide sequence ID" value="NZ_JAALFE010000002.1"/>
</dbReference>
<evidence type="ECO:0000313" key="4">
    <source>
        <dbReference type="Proteomes" id="UP000474758"/>
    </source>
</evidence>
<organism evidence="3 4">
    <name type="scientific">Paragemmobacter kunshanensis</name>
    <dbReference type="NCBI Taxonomy" id="2583234"/>
    <lineage>
        <taxon>Bacteria</taxon>
        <taxon>Pseudomonadati</taxon>
        <taxon>Pseudomonadota</taxon>
        <taxon>Alphaproteobacteria</taxon>
        <taxon>Rhodobacterales</taxon>
        <taxon>Paracoccaceae</taxon>
        <taxon>Paragemmobacter</taxon>
    </lineage>
</organism>
<accession>A0A6M1U7T0</accession>
<reference evidence="3 4" key="1">
    <citation type="submission" date="2020-02" db="EMBL/GenBank/DDBJ databases">
        <title>Rhodobacter translucens sp. nov., a novel bacterium isolated from activated sludge.</title>
        <authorList>
            <person name="Liu J."/>
        </authorList>
    </citation>
    <scope>NUCLEOTIDE SEQUENCE [LARGE SCALE GENOMIC DNA]</scope>
    <source>
        <strain evidence="3 4">HX-7-19</strain>
    </source>
</reference>
<dbReference type="AlphaFoldDB" id="A0A6M1U7T0"/>
<feature type="domain" description="HTH LytTR-type" evidence="2">
    <location>
        <begin position="185"/>
        <end position="267"/>
    </location>
</feature>
<keyword evidence="1" id="KW-1133">Transmembrane helix</keyword>
<evidence type="ECO:0000313" key="3">
    <source>
        <dbReference type="EMBL" id="NGQ90001.1"/>
    </source>
</evidence>
<dbReference type="Proteomes" id="UP000474758">
    <property type="component" value="Unassembled WGS sequence"/>
</dbReference>
<dbReference type="GO" id="GO:0003677">
    <property type="term" value="F:DNA binding"/>
    <property type="evidence" value="ECO:0007669"/>
    <property type="project" value="InterPro"/>
</dbReference>
<comment type="caution">
    <text evidence="3">The sequence shown here is derived from an EMBL/GenBank/DDBJ whole genome shotgun (WGS) entry which is preliminary data.</text>
</comment>
<feature type="transmembrane region" description="Helical" evidence="1">
    <location>
        <begin position="54"/>
        <end position="71"/>
    </location>
</feature>
<dbReference type="EMBL" id="JAALFE010000002">
    <property type="protein sequence ID" value="NGQ90001.1"/>
    <property type="molecule type" value="Genomic_DNA"/>
</dbReference>